<proteinExistence type="predicted"/>
<organism evidence="1 2">
    <name type="scientific">Haloarcula salinisoli</name>
    <dbReference type="NCBI Taxonomy" id="2487746"/>
    <lineage>
        <taxon>Archaea</taxon>
        <taxon>Methanobacteriati</taxon>
        <taxon>Methanobacteriota</taxon>
        <taxon>Stenosarchaea group</taxon>
        <taxon>Halobacteria</taxon>
        <taxon>Halobacteriales</taxon>
        <taxon>Haloarculaceae</taxon>
        <taxon>Haloarcula</taxon>
    </lineage>
</organism>
<keyword evidence="2" id="KW-1185">Reference proteome</keyword>
<dbReference type="RefSeq" id="WP_220588522.1">
    <property type="nucleotide sequence ID" value="NZ_RKLQ01000002.1"/>
</dbReference>
<dbReference type="Proteomes" id="UP000783863">
    <property type="component" value="Unassembled WGS sequence"/>
</dbReference>
<dbReference type="InterPro" id="IPR008979">
    <property type="entry name" value="Galactose-bd-like_sf"/>
</dbReference>
<name>A0A8J8C8F6_9EURY</name>
<evidence type="ECO:0000313" key="2">
    <source>
        <dbReference type="Proteomes" id="UP000783863"/>
    </source>
</evidence>
<dbReference type="EMBL" id="RKLQ01000002">
    <property type="protein sequence ID" value="MBX0304302.1"/>
    <property type="molecule type" value="Genomic_DNA"/>
</dbReference>
<protein>
    <submittedName>
        <fullName evidence="1">Uncharacterized protein</fullName>
    </submittedName>
</protein>
<gene>
    <name evidence="1" type="ORF">EGD98_11550</name>
</gene>
<comment type="caution">
    <text evidence="1">The sequence shown here is derived from an EMBL/GenBank/DDBJ whole genome shotgun (WGS) entry which is preliminary data.</text>
</comment>
<evidence type="ECO:0000313" key="1">
    <source>
        <dbReference type="EMBL" id="MBX0304302.1"/>
    </source>
</evidence>
<reference evidence="1" key="1">
    <citation type="submission" date="2021-06" db="EMBL/GenBank/DDBJ databases">
        <title>Halomicroarcula sp. F24A a new haloarchaeum isolated from saline soil.</title>
        <authorList>
            <person name="Duran-Viseras A."/>
            <person name="Sanchez-Porro C."/>
            <person name="Ventosa A."/>
        </authorList>
    </citation>
    <scope>NUCLEOTIDE SEQUENCE</scope>
    <source>
        <strain evidence="1">F24A</strain>
    </source>
</reference>
<dbReference type="InterPro" id="IPR055807">
    <property type="entry name" value="DUF7383"/>
</dbReference>
<dbReference type="SUPFAM" id="SSF49785">
    <property type="entry name" value="Galactose-binding domain-like"/>
    <property type="match status" value="1"/>
</dbReference>
<dbReference type="Pfam" id="PF24108">
    <property type="entry name" value="DUF7383"/>
    <property type="match status" value="1"/>
</dbReference>
<dbReference type="AlphaFoldDB" id="A0A8J8C8F6"/>
<dbReference type="Gene3D" id="2.60.120.260">
    <property type="entry name" value="Galactose-binding domain-like"/>
    <property type="match status" value="1"/>
</dbReference>
<sequence>MSYRANYARCSFQQHLGPSADSLDVAWADFSGDTTDQVTFTVPTDAPVEPYVQMQVYDVGEFSHEIRVNGTELTGFDIAPGEGWQYWMDTIADTQLQQGENTIQFRRDRDTDDAFIVGTAVVHWKEPVE</sequence>
<accession>A0A8J8C8F6</accession>